<dbReference type="Pfam" id="PF00353">
    <property type="entry name" value="HemolysinCabind"/>
    <property type="match status" value="5"/>
</dbReference>
<evidence type="ECO:0000256" key="2">
    <source>
        <dbReference type="ARBA" id="ARBA00022525"/>
    </source>
</evidence>
<dbReference type="InterPro" id="IPR011049">
    <property type="entry name" value="Serralysin-like_metalloprot_C"/>
</dbReference>
<evidence type="ECO:0000313" key="4">
    <source>
        <dbReference type="Proteomes" id="UP001593940"/>
    </source>
</evidence>
<sequence>MSDPTKNTGHANGDVYEGIEGVHGSAFGDTISGSEIGNNLYGHEGSDSLSGLDGADYLNGGGGDDTLIGGIGADALEGGWNGFDTASYRTAAAGVAASLMNASFNTGEAQGDNYVSIEALDGSAFNDALTGNNANNVLGGREGDDVLHGHGGTDTLYGGDGGDNLVGGLGADALDGGAGFDYAGYFTASAGVTADLLESWRNTGEAAGDSYAAIEGLGGTNYGDDLRGTHAANELYGNGGNDVLEGRGGGDRLIGGDGEDHAAYWSASSGVRASLLNSAINTGDAAGDTYLSIEGLQGSGFGDMLQGDGAGNLLNGQAGNDELRGEGGHDWIVGGAGHDMLIGGEGADWLEGQAGADVFRFEAGLGQVDQVADFNGTEGDRIALSTNLFRAFAPVVVEEGYTLNGSLKAAAFVIGASATTSAHRIVYNQGTGALSYDADGVGGVAQVQFAQLKAGTALSAAHFQMFTL</sequence>
<dbReference type="PRINTS" id="PR00313">
    <property type="entry name" value="CABNDNGRPT"/>
</dbReference>
<dbReference type="InterPro" id="IPR050557">
    <property type="entry name" value="RTX_toxin/Mannuronan_C5-epim"/>
</dbReference>
<evidence type="ECO:0000313" key="3">
    <source>
        <dbReference type="EMBL" id="MFC1456297.1"/>
    </source>
</evidence>
<dbReference type="Gene3D" id="2.150.10.10">
    <property type="entry name" value="Serralysin-like metalloprotease, C-terminal"/>
    <property type="match status" value="4"/>
</dbReference>
<accession>A0ABV6Y4U3</accession>
<organism evidence="3 4">
    <name type="scientific">Microvirga arabica</name>
    <dbReference type="NCBI Taxonomy" id="1128671"/>
    <lineage>
        <taxon>Bacteria</taxon>
        <taxon>Pseudomonadati</taxon>
        <taxon>Pseudomonadota</taxon>
        <taxon>Alphaproteobacteria</taxon>
        <taxon>Hyphomicrobiales</taxon>
        <taxon>Methylobacteriaceae</taxon>
        <taxon>Microvirga</taxon>
    </lineage>
</organism>
<dbReference type="InterPro" id="IPR001343">
    <property type="entry name" value="Hemolysn_Ca-bd"/>
</dbReference>
<dbReference type="PROSITE" id="PS00330">
    <property type="entry name" value="HEMOLYSIN_CALCIUM"/>
    <property type="match status" value="7"/>
</dbReference>
<dbReference type="InterPro" id="IPR018511">
    <property type="entry name" value="Hemolysin-typ_Ca-bd_CS"/>
</dbReference>
<dbReference type="EMBL" id="JBHOMY010000013">
    <property type="protein sequence ID" value="MFC1456297.1"/>
    <property type="molecule type" value="Genomic_DNA"/>
</dbReference>
<dbReference type="PANTHER" id="PTHR38340:SF1">
    <property type="entry name" value="S-LAYER PROTEIN"/>
    <property type="match status" value="1"/>
</dbReference>
<reference evidence="3 4" key="1">
    <citation type="submission" date="2024-09" db="EMBL/GenBank/DDBJ databases">
        <title>Nodulacao em especies de Leguminosae Basais da Amazonia e Caracterizacao dos Rizobios e Bacterias Associadas aos Nodulos.</title>
        <authorList>
            <person name="Jambeiro I.C.A."/>
            <person name="Lopes I.S."/>
            <person name="Aguiar E.R.G.R."/>
            <person name="Santos A.F.J."/>
            <person name="Dos Santos J.M.F."/>
            <person name="Gross E."/>
        </authorList>
    </citation>
    <scope>NUCLEOTIDE SEQUENCE [LARGE SCALE GENOMIC DNA]</scope>
    <source>
        <strain evidence="3 4">BRUESC1165</strain>
    </source>
</reference>
<dbReference type="Proteomes" id="UP001593940">
    <property type="component" value="Unassembled WGS sequence"/>
</dbReference>
<protein>
    <submittedName>
        <fullName evidence="3">Calcium-binding protein</fullName>
    </submittedName>
</protein>
<name>A0ABV6Y4U3_9HYPH</name>
<comment type="caution">
    <text evidence="3">The sequence shown here is derived from an EMBL/GenBank/DDBJ whole genome shotgun (WGS) entry which is preliminary data.</text>
</comment>
<comment type="subcellular location">
    <subcellularLocation>
        <location evidence="1">Secreted</location>
    </subcellularLocation>
</comment>
<keyword evidence="2" id="KW-0964">Secreted</keyword>
<dbReference type="PANTHER" id="PTHR38340">
    <property type="entry name" value="S-LAYER PROTEIN"/>
    <property type="match status" value="1"/>
</dbReference>
<dbReference type="SUPFAM" id="SSF51120">
    <property type="entry name" value="beta-Roll"/>
    <property type="match status" value="4"/>
</dbReference>
<dbReference type="RefSeq" id="WP_377029173.1">
    <property type="nucleotide sequence ID" value="NZ_JBHOMY010000013.1"/>
</dbReference>
<gene>
    <name evidence="3" type="ORF">ACETIH_06085</name>
</gene>
<evidence type="ECO:0000256" key="1">
    <source>
        <dbReference type="ARBA" id="ARBA00004613"/>
    </source>
</evidence>
<keyword evidence="4" id="KW-1185">Reference proteome</keyword>
<proteinExistence type="predicted"/>